<comment type="caution">
    <text evidence="2">The sequence shown here is derived from an EMBL/GenBank/DDBJ whole genome shotgun (WGS) entry which is preliminary data.</text>
</comment>
<accession>A0ABP8GT50</accession>
<dbReference type="Proteomes" id="UP001500582">
    <property type="component" value="Unassembled WGS sequence"/>
</dbReference>
<proteinExistence type="predicted"/>
<reference evidence="3" key="1">
    <citation type="journal article" date="2019" name="Int. J. Syst. Evol. Microbiol.">
        <title>The Global Catalogue of Microorganisms (GCM) 10K type strain sequencing project: providing services to taxonomists for standard genome sequencing and annotation.</title>
        <authorList>
            <consortium name="The Broad Institute Genomics Platform"/>
            <consortium name="The Broad Institute Genome Sequencing Center for Infectious Disease"/>
            <person name="Wu L."/>
            <person name="Ma J."/>
        </authorList>
    </citation>
    <scope>NUCLEOTIDE SEQUENCE [LARGE SCALE GENOMIC DNA]</scope>
    <source>
        <strain evidence="3">JCM 17705</strain>
    </source>
</reference>
<feature type="signal peptide" evidence="1">
    <location>
        <begin position="1"/>
        <end position="20"/>
    </location>
</feature>
<keyword evidence="3" id="KW-1185">Reference proteome</keyword>
<organism evidence="2 3">
    <name type="scientific">Mucilaginibacter gynuensis</name>
    <dbReference type="NCBI Taxonomy" id="1302236"/>
    <lineage>
        <taxon>Bacteria</taxon>
        <taxon>Pseudomonadati</taxon>
        <taxon>Bacteroidota</taxon>
        <taxon>Sphingobacteriia</taxon>
        <taxon>Sphingobacteriales</taxon>
        <taxon>Sphingobacteriaceae</taxon>
        <taxon>Mucilaginibacter</taxon>
    </lineage>
</organism>
<evidence type="ECO:0000313" key="3">
    <source>
        <dbReference type="Proteomes" id="UP001500582"/>
    </source>
</evidence>
<dbReference type="RefSeq" id="WP_345212347.1">
    <property type="nucleotide sequence ID" value="NZ_BAABFT010000009.1"/>
</dbReference>
<protein>
    <recommendedName>
        <fullName evidence="4">Lipoprotein</fullName>
    </recommendedName>
</protein>
<gene>
    <name evidence="2" type="ORF">GCM10023149_34150</name>
</gene>
<evidence type="ECO:0000256" key="1">
    <source>
        <dbReference type="SAM" id="SignalP"/>
    </source>
</evidence>
<evidence type="ECO:0008006" key="4">
    <source>
        <dbReference type="Google" id="ProtNLM"/>
    </source>
</evidence>
<feature type="chain" id="PRO_5045789000" description="Lipoprotein" evidence="1">
    <location>
        <begin position="21"/>
        <end position="139"/>
    </location>
</feature>
<dbReference type="EMBL" id="BAABFT010000009">
    <property type="protein sequence ID" value="GAA4329448.1"/>
    <property type="molecule type" value="Genomic_DNA"/>
</dbReference>
<sequence length="139" mass="16018">MKKIALFLLLCCMGCAEKQANQTIQISMTNDHKTAKFTSLNGDVAHEIERDTTVNKWQNLLPVYRMPADTDLKDFQPPQPGVYKLVQNQVFFTPDTAFVTGQTYFVRFYRYSEGGTSWDMLSRKNKPGQHPYTDLIFKP</sequence>
<keyword evidence="1" id="KW-0732">Signal</keyword>
<evidence type="ECO:0000313" key="2">
    <source>
        <dbReference type="EMBL" id="GAA4329448.1"/>
    </source>
</evidence>
<name>A0ABP8GT50_9SPHI</name>